<dbReference type="EMBL" id="CAJNIZ010023113">
    <property type="protein sequence ID" value="CAE7466370.1"/>
    <property type="molecule type" value="Genomic_DNA"/>
</dbReference>
<sequence length="630" mass="69943">GDVLHCRGTCCLVRATSAQLPELVSKLQKALPALQFEATGVGSVETALSTRFPDVDFAATADVEWEQYGAAHWACCEALVSTKPHSRMTDLSAYLAMCLKSEINLPAEHHDAKFERFVDGAWDTRDIKHLAGPIEAALRSLIPTGAVVEYDLPLLLSCFIPHPRVTFTSRKCTRLSSQLVEPTVARLSRGTRLVPLDGDASRKKLLFSCGQVYDFQTGQVEQLRASRRMKLTAAMRFEPWSPPGNLPDIFSLVGRWLPKVDEQLESDELGREIIAAFEQISQHSPLIKLMREIFLDWNYVLCLCRVISAVFSADARYCRLHYFVGSGGSAKDTLLLILFTALGEELATTLTSKYATSKGETKEGVSPSFLATRGARLIWMSEVEKHRQLAVEFLKSATEQAGAPMKARGFKQDPKGFRVMAQIFMTSNNAPCFEDAGQGFSRRLCLWEFPRRFQGKDVDPDLRDKIMRGCFNSELLWVATGFYTSITSDYNPGTIICPKPAAMIEVENELVSNQSPSKRLVEFIETRCCWCARNDATNAKIWRHAAKDFCGVSYAAIGPLLSIVGVKSESRGGSTAGTDRIMTRLQPSSSTTGNGLRLLTEDEIKNKDTRRVKSEVHELPESKVLADPFA</sequence>
<dbReference type="PANTHER" id="PTHR35372:SF2">
    <property type="entry name" value="SF3 HELICASE DOMAIN-CONTAINING PROTEIN"/>
    <property type="match status" value="1"/>
</dbReference>
<dbReference type="Gene3D" id="3.40.50.300">
    <property type="entry name" value="P-loop containing nucleotide triphosphate hydrolases"/>
    <property type="match status" value="1"/>
</dbReference>
<dbReference type="PROSITE" id="PS51206">
    <property type="entry name" value="SF3_HELICASE_1"/>
    <property type="match status" value="1"/>
</dbReference>
<feature type="domain" description="SF3 helicase" evidence="5">
    <location>
        <begin position="272"/>
        <end position="462"/>
    </location>
</feature>
<evidence type="ECO:0000256" key="2">
    <source>
        <dbReference type="ARBA" id="ARBA00022801"/>
    </source>
</evidence>
<evidence type="ECO:0000259" key="5">
    <source>
        <dbReference type="PROSITE" id="PS51206"/>
    </source>
</evidence>
<dbReference type="Proteomes" id="UP000649617">
    <property type="component" value="Unassembled WGS sequence"/>
</dbReference>
<feature type="region of interest" description="Disordered" evidence="4">
    <location>
        <begin position="569"/>
        <end position="630"/>
    </location>
</feature>
<reference evidence="6" key="1">
    <citation type="submission" date="2021-02" db="EMBL/GenBank/DDBJ databases">
        <authorList>
            <person name="Dougan E. K."/>
            <person name="Rhodes N."/>
            <person name="Thang M."/>
            <person name="Chan C."/>
        </authorList>
    </citation>
    <scope>NUCLEOTIDE SEQUENCE</scope>
</reference>
<dbReference type="SUPFAM" id="SSF52540">
    <property type="entry name" value="P-loop containing nucleoside triphosphate hydrolases"/>
    <property type="match status" value="1"/>
</dbReference>
<dbReference type="InterPro" id="IPR051620">
    <property type="entry name" value="ORF904-like_C"/>
</dbReference>
<keyword evidence="7" id="KW-1185">Reference proteome</keyword>
<dbReference type="InterPro" id="IPR027417">
    <property type="entry name" value="P-loop_NTPase"/>
</dbReference>
<keyword evidence="3" id="KW-0067">ATP-binding</keyword>
<dbReference type="AlphaFoldDB" id="A0A812S7D4"/>
<organism evidence="6 7">
    <name type="scientific">Symbiodinium pilosum</name>
    <name type="common">Dinoflagellate</name>
    <dbReference type="NCBI Taxonomy" id="2952"/>
    <lineage>
        <taxon>Eukaryota</taxon>
        <taxon>Sar</taxon>
        <taxon>Alveolata</taxon>
        <taxon>Dinophyceae</taxon>
        <taxon>Suessiales</taxon>
        <taxon>Symbiodiniaceae</taxon>
        <taxon>Symbiodinium</taxon>
    </lineage>
</organism>
<keyword evidence="1" id="KW-0547">Nucleotide-binding</keyword>
<accession>A0A812S7D4</accession>
<dbReference type="PANTHER" id="PTHR35372">
    <property type="entry name" value="ATP BINDING PROTEIN-RELATED"/>
    <property type="match status" value="1"/>
</dbReference>
<feature type="compositionally biased region" description="Basic and acidic residues" evidence="4">
    <location>
        <begin position="599"/>
        <end position="621"/>
    </location>
</feature>
<evidence type="ECO:0000256" key="3">
    <source>
        <dbReference type="ARBA" id="ARBA00022840"/>
    </source>
</evidence>
<feature type="compositionally biased region" description="Polar residues" evidence="4">
    <location>
        <begin position="585"/>
        <end position="594"/>
    </location>
</feature>
<evidence type="ECO:0000313" key="7">
    <source>
        <dbReference type="Proteomes" id="UP000649617"/>
    </source>
</evidence>
<proteinExistence type="predicted"/>
<dbReference type="InterPro" id="IPR014015">
    <property type="entry name" value="Helicase_SF3_DNA-vir"/>
</dbReference>
<evidence type="ECO:0000313" key="6">
    <source>
        <dbReference type="EMBL" id="CAE7466370.1"/>
    </source>
</evidence>
<name>A0A812S7D4_SYMPI</name>
<dbReference type="GO" id="GO:0005524">
    <property type="term" value="F:ATP binding"/>
    <property type="evidence" value="ECO:0007669"/>
    <property type="project" value="UniProtKB-KW"/>
</dbReference>
<dbReference type="GO" id="GO:0016787">
    <property type="term" value="F:hydrolase activity"/>
    <property type="evidence" value="ECO:0007669"/>
    <property type="project" value="UniProtKB-KW"/>
</dbReference>
<keyword evidence="2" id="KW-0378">Hydrolase</keyword>
<protein>
    <recommendedName>
        <fullName evidence="5">SF3 helicase domain-containing protein</fullName>
    </recommendedName>
</protein>
<feature type="non-terminal residue" evidence="6">
    <location>
        <position position="1"/>
    </location>
</feature>
<comment type="caution">
    <text evidence="6">The sequence shown here is derived from an EMBL/GenBank/DDBJ whole genome shotgun (WGS) entry which is preliminary data.</text>
</comment>
<evidence type="ECO:0000256" key="4">
    <source>
        <dbReference type="SAM" id="MobiDB-lite"/>
    </source>
</evidence>
<evidence type="ECO:0000256" key="1">
    <source>
        <dbReference type="ARBA" id="ARBA00022741"/>
    </source>
</evidence>
<gene>
    <name evidence="6" type="ORF">SPIL2461_LOCUS11732</name>
</gene>